<name>A0A4R8FLE1_9RHOB</name>
<evidence type="ECO:0000313" key="2">
    <source>
        <dbReference type="EMBL" id="TDX27054.1"/>
    </source>
</evidence>
<protein>
    <submittedName>
        <fullName evidence="2">Hint domain-containing protein</fullName>
    </submittedName>
</protein>
<sequence length="244" mass="26061">MGFRINFHGSRPVPEEAEAADLATQSLAGLACGFSAGTRLATRDGWRPVEALVPGDMVLTFDRGSQPIRSVERGFLWRGPSACPLPLWPLDVPEGVLDNTQPLMLLPEQTLLIESDLAEEIYGDPFVRLPASILDGVLGIRRTAPLLGSSVPVVSIAFESPEIVYANGAALVHCPPRKVGETLSIDRLRELHFEALACGVIPTLDDARRIVAALESAQAGAASPPRLPMVQTVPLLDALLIHAA</sequence>
<gene>
    <name evidence="2" type="ORF">EV657_11545</name>
</gene>
<dbReference type="EMBL" id="SOEB01000015">
    <property type="protein sequence ID" value="TDX27054.1"/>
    <property type="molecule type" value="Genomic_DNA"/>
</dbReference>
<dbReference type="InterPro" id="IPR028992">
    <property type="entry name" value="Hedgehog/Intein_dom"/>
</dbReference>
<dbReference type="AlphaFoldDB" id="A0A4R8FLE1"/>
<accession>A0A4R8FLE1</accession>
<dbReference type="InterPro" id="IPR036844">
    <property type="entry name" value="Hint_dom_sf"/>
</dbReference>
<dbReference type="Proteomes" id="UP000295484">
    <property type="component" value="Unassembled WGS sequence"/>
</dbReference>
<reference evidence="2 3" key="1">
    <citation type="submission" date="2019-03" db="EMBL/GenBank/DDBJ databases">
        <title>Genomic Encyclopedia of Type Strains, Phase IV (KMG-IV): sequencing the most valuable type-strain genomes for metagenomic binning, comparative biology and taxonomic classification.</title>
        <authorList>
            <person name="Goeker M."/>
        </authorList>
    </citation>
    <scope>NUCLEOTIDE SEQUENCE [LARGE SCALE GENOMIC DNA]</scope>
    <source>
        <strain evidence="2 3">JA181</strain>
    </source>
</reference>
<comment type="caution">
    <text evidence="2">The sequence shown here is derived from an EMBL/GenBank/DDBJ whole genome shotgun (WGS) entry which is preliminary data.</text>
</comment>
<proteinExistence type="predicted"/>
<dbReference type="SUPFAM" id="SSF51294">
    <property type="entry name" value="Hedgehog/intein (Hint) domain"/>
    <property type="match status" value="1"/>
</dbReference>
<dbReference type="PROSITE" id="PS51257">
    <property type="entry name" value="PROKAR_LIPOPROTEIN"/>
    <property type="match status" value="1"/>
</dbReference>
<evidence type="ECO:0000259" key="1">
    <source>
        <dbReference type="Pfam" id="PF13403"/>
    </source>
</evidence>
<evidence type="ECO:0000313" key="3">
    <source>
        <dbReference type="Proteomes" id="UP000295484"/>
    </source>
</evidence>
<feature type="domain" description="Hedgehog/Intein (Hint)" evidence="1">
    <location>
        <begin position="33"/>
        <end position="170"/>
    </location>
</feature>
<dbReference type="Pfam" id="PF13403">
    <property type="entry name" value="Hint_2"/>
    <property type="match status" value="1"/>
</dbReference>
<dbReference type="RefSeq" id="WP_134078365.1">
    <property type="nucleotide sequence ID" value="NZ_SOEB01000015.1"/>
</dbReference>
<organism evidence="2 3">
    <name type="scientific">Rhodovulum visakhapatnamense</name>
    <dbReference type="NCBI Taxonomy" id="364297"/>
    <lineage>
        <taxon>Bacteria</taxon>
        <taxon>Pseudomonadati</taxon>
        <taxon>Pseudomonadota</taxon>
        <taxon>Alphaproteobacteria</taxon>
        <taxon>Rhodobacterales</taxon>
        <taxon>Paracoccaceae</taxon>
        <taxon>Rhodovulum</taxon>
    </lineage>
</organism>